<evidence type="ECO:0000259" key="11">
    <source>
        <dbReference type="Pfam" id="PF00676"/>
    </source>
</evidence>
<evidence type="ECO:0000256" key="3">
    <source>
        <dbReference type="ARBA" id="ARBA00012281"/>
    </source>
</evidence>
<proteinExistence type="predicted"/>
<dbReference type="PANTHER" id="PTHR43380:SF1">
    <property type="entry name" value="2-OXOISOVALERATE DEHYDROGENASE SUBUNIT ALPHA, MITOCHONDRIAL"/>
    <property type="match status" value="1"/>
</dbReference>
<evidence type="ECO:0000256" key="7">
    <source>
        <dbReference type="ARBA" id="ARBA00023317"/>
    </source>
</evidence>
<evidence type="ECO:0000256" key="8">
    <source>
        <dbReference type="ARBA" id="ARBA00025211"/>
    </source>
</evidence>
<dbReference type="Gene3D" id="3.40.50.970">
    <property type="match status" value="1"/>
</dbReference>
<dbReference type="EC" id="1.2.4.1" evidence="3 10"/>
<evidence type="ECO:0000313" key="12">
    <source>
        <dbReference type="EMBL" id="MFD2679762.1"/>
    </source>
</evidence>
<accession>A0ABW5RQ71</accession>
<evidence type="ECO:0000256" key="10">
    <source>
        <dbReference type="RuleBase" id="RU366007"/>
    </source>
</evidence>
<evidence type="ECO:0000256" key="5">
    <source>
        <dbReference type="ARBA" id="ARBA00023002"/>
    </source>
</evidence>
<sequence>MYDESTLVKEKFQLLDENGQFDDSKGYDFDDDLLVKMYKWMVKMRSFDVRLLKMQRQGRIGTYAPFSGQEAAQIGSAVALDLKDWIFPSYREIAACVTHGLPMKQVLLYVKGHFEGGKIPKELNIFPIQIIIAAQALHATGCAWASKLKGEKQVSVSYFGDGATSEGDFHEALNFASVHKVPTIFFCQNNQWAISVPLKKQTVSSTIAQKAIAYGMKGVRVDGNDVLAVYQVMKEAVARARNGEGPTLIEAVTYRQGPHTTADDPTKYREEKEVENWINVKDPITRFRQFLEKKNLWTVSQEEALQKTCNEEIDQAIQEAEEEPLIPTYAAFDYVYAEGNTLLQEQKEEVQRNGQRREDV</sequence>
<evidence type="ECO:0000256" key="4">
    <source>
        <dbReference type="ARBA" id="ARBA00014159"/>
    </source>
</evidence>
<protein>
    <recommendedName>
        <fullName evidence="4 10">Pyruvate dehydrogenase E1 component subunit alpha</fullName>
        <ecNumber evidence="3 10">1.2.4.1</ecNumber>
    </recommendedName>
</protein>
<dbReference type="PANTHER" id="PTHR43380">
    <property type="entry name" value="2-OXOISOVALERATE DEHYDROGENASE SUBUNIT ALPHA, MITOCHONDRIAL"/>
    <property type="match status" value="1"/>
</dbReference>
<dbReference type="RefSeq" id="WP_377932661.1">
    <property type="nucleotide sequence ID" value="NZ_JBHUMF010000008.1"/>
</dbReference>
<dbReference type="InterPro" id="IPR017596">
    <property type="entry name" value="PdhA/BkdA"/>
</dbReference>
<comment type="cofactor">
    <cofactor evidence="1 10">
        <name>thiamine diphosphate</name>
        <dbReference type="ChEBI" id="CHEBI:58937"/>
    </cofactor>
</comment>
<comment type="catalytic activity">
    <reaction evidence="9 10">
        <text>N(6)-[(R)-lipoyl]-L-lysyl-[protein] + pyruvate + H(+) = N(6)-[(R)-S(8)-acetyldihydrolipoyl]-L-lysyl-[protein] + CO2</text>
        <dbReference type="Rhea" id="RHEA:19189"/>
        <dbReference type="Rhea" id="RHEA-COMP:10474"/>
        <dbReference type="Rhea" id="RHEA-COMP:10478"/>
        <dbReference type="ChEBI" id="CHEBI:15361"/>
        <dbReference type="ChEBI" id="CHEBI:15378"/>
        <dbReference type="ChEBI" id="CHEBI:16526"/>
        <dbReference type="ChEBI" id="CHEBI:83099"/>
        <dbReference type="ChEBI" id="CHEBI:83111"/>
        <dbReference type="EC" id="1.2.4.1"/>
    </reaction>
</comment>
<dbReference type="InterPro" id="IPR050771">
    <property type="entry name" value="Alpha-ketoacid_DH_E1_comp"/>
</dbReference>
<comment type="caution">
    <text evidence="12">The sequence shown here is derived from an EMBL/GenBank/DDBJ whole genome shotgun (WGS) entry which is preliminary data.</text>
</comment>
<keyword evidence="5 10" id="KW-0560">Oxidoreductase</keyword>
<keyword evidence="13" id="KW-1185">Reference proteome</keyword>
<dbReference type="Proteomes" id="UP001597506">
    <property type="component" value="Unassembled WGS sequence"/>
</dbReference>
<evidence type="ECO:0000256" key="2">
    <source>
        <dbReference type="ARBA" id="ARBA00011870"/>
    </source>
</evidence>
<dbReference type="NCBIfam" id="TIGR03181">
    <property type="entry name" value="PDH_E1_alph_x"/>
    <property type="match status" value="1"/>
</dbReference>
<evidence type="ECO:0000256" key="1">
    <source>
        <dbReference type="ARBA" id="ARBA00001964"/>
    </source>
</evidence>
<gene>
    <name evidence="12" type="primary">pdhA</name>
    <name evidence="12" type="ORF">ACFSUL_03245</name>
</gene>
<organism evidence="12 13">
    <name type="scientific">Bacillus seohaeanensis</name>
    <dbReference type="NCBI Taxonomy" id="284580"/>
    <lineage>
        <taxon>Bacteria</taxon>
        <taxon>Bacillati</taxon>
        <taxon>Bacillota</taxon>
        <taxon>Bacilli</taxon>
        <taxon>Bacillales</taxon>
        <taxon>Bacillaceae</taxon>
        <taxon>Bacillus</taxon>
    </lineage>
</organism>
<keyword evidence="6 10" id="KW-0786">Thiamine pyrophosphate</keyword>
<evidence type="ECO:0000313" key="13">
    <source>
        <dbReference type="Proteomes" id="UP001597506"/>
    </source>
</evidence>
<name>A0ABW5RQ71_9BACI</name>
<feature type="domain" description="Dehydrogenase E1 component" evidence="11">
    <location>
        <begin position="38"/>
        <end position="324"/>
    </location>
</feature>
<dbReference type="CDD" id="cd02000">
    <property type="entry name" value="TPP_E1_PDC_ADC_BCADC"/>
    <property type="match status" value="1"/>
</dbReference>
<comment type="function">
    <text evidence="8 10">The pyruvate dehydrogenase complex catalyzes the overall conversion of pyruvate to acetyl-CoA and CO(2). It contains multiple copies of three enzymatic components: pyruvate dehydrogenase (E1), dihydrolipoamide acetyltransferase (E2) and lipoamide dehydrogenase (E3).</text>
</comment>
<evidence type="ECO:0000256" key="6">
    <source>
        <dbReference type="ARBA" id="ARBA00023052"/>
    </source>
</evidence>
<evidence type="ECO:0000256" key="9">
    <source>
        <dbReference type="ARBA" id="ARBA00051231"/>
    </source>
</evidence>
<dbReference type="InterPro" id="IPR001017">
    <property type="entry name" value="DH_E1"/>
</dbReference>
<reference evidence="13" key="1">
    <citation type="journal article" date="2019" name="Int. J. Syst. Evol. Microbiol.">
        <title>The Global Catalogue of Microorganisms (GCM) 10K type strain sequencing project: providing services to taxonomists for standard genome sequencing and annotation.</title>
        <authorList>
            <consortium name="The Broad Institute Genomics Platform"/>
            <consortium name="The Broad Institute Genome Sequencing Center for Infectious Disease"/>
            <person name="Wu L."/>
            <person name="Ma J."/>
        </authorList>
    </citation>
    <scope>NUCLEOTIDE SEQUENCE [LARGE SCALE GENOMIC DNA]</scope>
    <source>
        <strain evidence="13">KCTC 3913</strain>
    </source>
</reference>
<keyword evidence="7 10" id="KW-0670">Pyruvate</keyword>
<dbReference type="EMBL" id="JBHUMF010000008">
    <property type="protein sequence ID" value="MFD2679762.1"/>
    <property type="molecule type" value="Genomic_DNA"/>
</dbReference>
<dbReference type="SUPFAM" id="SSF52518">
    <property type="entry name" value="Thiamin diphosphate-binding fold (THDP-binding)"/>
    <property type="match status" value="1"/>
</dbReference>
<dbReference type="Pfam" id="PF00676">
    <property type="entry name" value="E1_dh"/>
    <property type="match status" value="1"/>
</dbReference>
<comment type="subunit">
    <text evidence="2 10">Heterodimer of an alpha and a beta chain.</text>
</comment>
<dbReference type="InterPro" id="IPR029061">
    <property type="entry name" value="THDP-binding"/>
</dbReference>